<evidence type="ECO:0000259" key="4">
    <source>
        <dbReference type="SMART" id="SM00968"/>
    </source>
</evidence>
<sequence length="2011" mass="225817">MLSSSRAVGAPPRGRTSRRIRVCDLRLDKQERTEKHLETVGLDFNDFLQDLEREFRISPHEAFVVATTDRTTLDFDKFKELQDGSTLYLLQNEHQALPVAAEEHITFTPHYDTLIRGGMYEYYASQGQAPLSYTLAELIDNALSATAKNKGRRIIEIRVLNDKTVGKPAVIVLDNGCGMTSKQLNNWAVYRLSKFTKESSTFASDKEGYVRPDHVPRSLNSDISYFGVGGKQAVFYIGDSARMISKPVGSPDVHELVLSKEEFERKEKNKEDIFSGVILNRKPGDSSHIKNNDEHFLQALIAEERGKESFTAVVITGVQPEHITFLTERFNVVTRELAHIYHYYIHGVNGNVRNKSSSDSDDLKIDIHVTLREKPPKCPRAIHLREVEDDMQTLYINAAADTFEFRASTAADNGTVEGIIRYHPFLYDKETYPKRPEAPDNDDDDNESGFTDQARKRMPIFECFWNGRLIPYTAVSEFDWCSPSKGAKELAECYSRLSGVLFTDDRFQVTTNKLTFTDLEMKLKNKDTIYTTVVNGQFPQEKNSSTVNFFSQGESRVQQGEKSSQKRTDLPLQFSPDKKSSKRANIQNEFSLWLQNCHEKFDKQVKFLGYQGTITRPEVPSKKMQHPWAMFSSIEWDGKTYKTGQRVKSLRTNPVLYGTIVKFLLYGSYDGDVFATGGQVEVIREPKALYDMTKIIPISKIDKTATDEAIKKNIDNDFAKLPEWLKVVWPKGNEWPQNAVCPAGTPLGPINVEILNKRGESISSMPSAGQGKGPVLSMQLTIVLHDSKGDKVVSKFIAQHSPKWGFEFKKNESLTQLGKYTLFLNTVMKDTNEPVFGGKKLPNFTLKFTVKEGDAQSFVITAVSPSVRVGVPFNIPLQFKDLYGNLTAPPKPPPVLECNGLDVNYGAVDSRGTTFTVKNVTVKGKILHYQQNESYDLKVTLSGLKTETQTVKIILHPGTPHSLHVMPEEDPVKVENGNPVAFNVEIHDECGNITAHPRQIVRCQVEELPLVTVDCSNTGAGQLMTKPINLKIIDGQPQTRKVQFEMPSQRHIASITRELKVIPSTRVALMQVYSAGDDNLVLRNNDKIDWVAGGVLENLFYRLYDEAGSEVTISAEIASKIKVNWTGDIDLEDLIHRRLPDIEVPTQVQDERFFQVSYHDQSVSVSFTITPRPDEPTRLKITLPQSTVRLGEILPGNINLEPVDQYDNVTKTLNPTCVRDMSVEAEGLDKSSVAFMWQQWSSSVVVTGIRFSSGPLGLREMCFKYSTYVEHIKIEVTAGIPAQLKLISGPEQPLQLFSDHGISEPFLVQLYDEWENPSPDKRVVVQLRSPSTLKVTATVMSQPVNAQGKASFTVTSVSGPKGCYKLQFTGFFNKKPIPGPSVNLTIIPDRNKPVRLSVEYDSKVRFLAGGIFPVFSVTVVSEEESPITTFSPTAVSMRLWSGVSSGGTPPPTVPELKCSKPMGHEKNDRFYFRDKQIPEHAGPHVIQFSLRVDETKLLFSDQIPVNVVANQPVKLGPDSQPRTPVVSNSKDITSRTLVENMTLRIMDSHGNPAGQDLNGRVAVSIKCTNGDKNKSLPLFEGKIHSFRLDLVDGKAYITRLAIIENSPGENGSIYTLLFQPEVPKFPTPLNPFELEFHFYNDADNQAKISHLTKQKDELTVAIAAYENIFLTSTQLLKLLTDQCLAASNKESSLRNELSKRNVTITQPVSSQAIDTLINKKRAEVDKILKMPRRSCSIRENFMLQPDVLGMVGHLAFVEDDTAAWVISWHIRGDMDCIITKTKEAAERIYRETQGKQQVMALDSVFVPPRDRPLPHIRYGRTLFDPPGNPVYARELLICPNDQECCDIVFKNILGDTIVIDDLQSANNYRRAVVQNKSPCPTILTRQGDRVSGKGKFGGAQNKAPPMQTLPLFGAPFPPIYHTLRNDIELLQQYQLAVKKREEAEKERSDHIQNLKSPEMERKNQEMEEKKKLLEDIERQLASTPVTPVKRGAEDAGEPSGLMTKRARRSLT</sequence>
<dbReference type="Gene3D" id="3.30.70.1620">
    <property type="match status" value="1"/>
</dbReference>
<dbReference type="Pfam" id="PF26194">
    <property type="entry name" value="Ig_SMCHD1_1st"/>
    <property type="match status" value="1"/>
</dbReference>
<dbReference type="InterPro" id="IPR036890">
    <property type="entry name" value="HATPase_C_sf"/>
</dbReference>
<dbReference type="Pfam" id="PF26197">
    <property type="entry name" value="Ig_SMCHD1_5th"/>
    <property type="match status" value="1"/>
</dbReference>
<reference evidence="5" key="3">
    <citation type="submission" date="2025-09" db="UniProtKB">
        <authorList>
            <consortium name="Ensembl"/>
        </authorList>
    </citation>
    <scope>IDENTIFICATION</scope>
</reference>
<evidence type="ECO:0000256" key="2">
    <source>
        <dbReference type="ARBA" id="ARBA00022454"/>
    </source>
</evidence>
<dbReference type="PANTHER" id="PTHR22640:SF2">
    <property type="entry name" value="STRUCTURAL MAINTENANCE OF CHROMOSOMES FLEXIBLE HINGE DOMAIN-CONTAINING PROTEIN 1"/>
    <property type="match status" value="1"/>
</dbReference>
<dbReference type="InterPro" id="IPR038892">
    <property type="entry name" value="SMCHD1"/>
</dbReference>
<keyword evidence="6" id="KW-1185">Reference proteome</keyword>
<reference evidence="5" key="2">
    <citation type="submission" date="2025-08" db="UniProtKB">
        <authorList>
            <consortium name="Ensembl"/>
        </authorList>
    </citation>
    <scope>IDENTIFICATION</scope>
</reference>
<dbReference type="InterPro" id="IPR058614">
    <property type="entry name" value="Ig_SMCHD1_5th"/>
</dbReference>
<feature type="compositionally biased region" description="Basic and acidic residues" evidence="3">
    <location>
        <begin position="1944"/>
        <end position="1978"/>
    </location>
</feature>
<dbReference type="Pfam" id="PF26201">
    <property type="entry name" value="Ig_SMCHD1_7th"/>
    <property type="match status" value="1"/>
</dbReference>
<evidence type="ECO:0000313" key="6">
    <source>
        <dbReference type="Proteomes" id="UP001501940"/>
    </source>
</evidence>
<reference evidence="5 6" key="1">
    <citation type="submission" date="2022-01" db="EMBL/GenBank/DDBJ databases">
        <title>A chromosome-scale genome assembly of the false clownfish, Amphiprion ocellaris.</title>
        <authorList>
            <person name="Ryu T."/>
        </authorList>
    </citation>
    <scope>NUCLEOTIDE SEQUENCE [LARGE SCALE GENOMIC DNA]</scope>
</reference>
<dbReference type="CDD" id="cd22249">
    <property type="entry name" value="UDM1_RNF168_RNF169-like"/>
    <property type="match status" value="1"/>
</dbReference>
<keyword evidence="2" id="KW-0158">Chromosome</keyword>
<accession>A0AAQ5X919</accession>
<gene>
    <name evidence="5" type="primary">SMCHD1</name>
</gene>
<feature type="domain" description="SMC hinge" evidence="4">
    <location>
        <begin position="1745"/>
        <end position="1869"/>
    </location>
</feature>
<dbReference type="Pfam" id="PF06470">
    <property type="entry name" value="SMC_hinge"/>
    <property type="match status" value="1"/>
</dbReference>
<dbReference type="Pfam" id="PF13589">
    <property type="entry name" value="HATPase_c_3"/>
    <property type="match status" value="1"/>
</dbReference>
<dbReference type="InterPro" id="IPR058613">
    <property type="entry name" value="Ig_SMCHD1_4th"/>
</dbReference>
<dbReference type="Proteomes" id="UP001501940">
    <property type="component" value="Chromosome 22"/>
</dbReference>
<dbReference type="Gene3D" id="1.20.1060.20">
    <property type="match status" value="1"/>
</dbReference>
<dbReference type="InterPro" id="IPR010935">
    <property type="entry name" value="SMC_hinge"/>
</dbReference>
<dbReference type="InterPro" id="IPR055109">
    <property type="entry name" value="SMCHD1_S5"/>
</dbReference>
<dbReference type="SMART" id="SM00968">
    <property type="entry name" value="SMC_hinge"/>
    <property type="match status" value="1"/>
</dbReference>
<organism evidence="5 6">
    <name type="scientific">Amphiprion ocellaris</name>
    <name type="common">Clown anemonefish</name>
    <dbReference type="NCBI Taxonomy" id="80972"/>
    <lineage>
        <taxon>Eukaryota</taxon>
        <taxon>Metazoa</taxon>
        <taxon>Chordata</taxon>
        <taxon>Craniata</taxon>
        <taxon>Vertebrata</taxon>
        <taxon>Euteleostomi</taxon>
        <taxon>Actinopterygii</taxon>
        <taxon>Neopterygii</taxon>
        <taxon>Teleostei</taxon>
        <taxon>Neoteleostei</taxon>
        <taxon>Acanthomorphata</taxon>
        <taxon>Ovalentaria</taxon>
        <taxon>Pomacentridae</taxon>
        <taxon>Amphiprion</taxon>
    </lineage>
</organism>
<dbReference type="InterPro" id="IPR058616">
    <property type="entry name" value="Ig_SMCHD1_8th"/>
</dbReference>
<feature type="region of interest" description="Disordered" evidence="3">
    <location>
        <begin position="1944"/>
        <end position="2011"/>
    </location>
</feature>
<evidence type="ECO:0000313" key="5">
    <source>
        <dbReference type="Ensembl" id="ENSAOCP00000036999.1"/>
    </source>
</evidence>
<dbReference type="Gene3D" id="3.30.565.10">
    <property type="entry name" value="Histidine kinase-like ATPase, C-terminal domain"/>
    <property type="match status" value="1"/>
</dbReference>
<dbReference type="Pfam" id="PF22899">
    <property type="entry name" value="SMCHD1_S5"/>
    <property type="match status" value="1"/>
</dbReference>
<proteinExistence type="predicted"/>
<evidence type="ECO:0000256" key="1">
    <source>
        <dbReference type="ARBA" id="ARBA00004286"/>
    </source>
</evidence>
<dbReference type="InterPro" id="IPR058615">
    <property type="entry name" value="Ig_SMCHD1_6th"/>
</dbReference>
<dbReference type="InterPro" id="IPR058611">
    <property type="entry name" value="Ig_SMCHD1_1st"/>
</dbReference>
<feature type="region of interest" description="Disordered" evidence="3">
    <location>
        <begin position="556"/>
        <end position="582"/>
    </location>
</feature>
<dbReference type="GO" id="GO:0051276">
    <property type="term" value="P:chromosome organization"/>
    <property type="evidence" value="ECO:0007669"/>
    <property type="project" value="InterPro"/>
</dbReference>
<name>A0AAQ5X919_AMPOC</name>
<dbReference type="SUPFAM" id="SSF55874">
    <property type="entry name" value="ATPase domain of HSP90 chaperone/DNA topoisomerase II/histidine kinase"/>
    <property type="match status" value="1"/>
</dbReference>
<dbReference type="InterPro" id="IPR058612">
    <property type="entry name" value="Ig_SMCHD1_2nd"/>
</dbReference>
<dbReference type="Pfam" id="PF26196">
    <property type="entry name" value="Ig_SMCHD1_4th"/>
    <property type="match status" value="1"/>
</dbReference>
<dbReference type="InterPro" id="IPR058617">
    <property type="entry name" value="Ig_SMCHD1_7th"/>
</dbReference>
<dbReference type="SUPFAM" id="SSF75553">
    <property type="entry name" value="Smc hinge domain"/>
    <property type="match status" value="1"/>
</dbReference>
<dbReference type="GO" id="GO:0006302">
    <property type="term" value="P:double-strand break repair"/>
    <property type="evidence" value="ECO:0007669"/>
    <property type="project" value="InterPro"/>
</dbReference>
<dbReference type="GO" id="GO:0005524">
    <property type="term" value="F:ATP binding"/>
    <property type="evidence" value="ECO:0007669"/>
    <property type="project" value="InterPro"/>
</dbReference>
<dbReference type="Pfam" id="PF26199">
    <property type="entry name" value="Ig_SMCHD1_8th"/>
    <property type="match status" value="1"/>
</dbReference>
<dbReference type="GeneTree" id="ENSGT00390000006950"/>
<dbReference type="InterPro" id="IPR036277">
    <property type="entry name" value="SMC_hinge_sf"/>
</dbReference>
<dbReference type="Pfam" id="PF26195">
    <property type="entry name" value="Ig_SMCHD1_2nd"/>
    <property type="match status" value="1"/>
</dbReference>
<evidence type="ECO:0000256" key="3">
    <source>
        <dbReference type="SAM" id="MobiDB-lite"/>
    </source>
</evidence>
<dbReference type="Pfam" id="PF26198">
    <property type="entry name" value="Ig_SMCHD1_6th"/>
    <property type="match status" value="1"/>
</dbReference>
<dbReference type="GO" id="GO:0005694">
    <property type="term" value="C:chromosome"/>
    <property type="evidence" value="ECO:0007669"/>
    <property type="project" value="UniProtKB-SubCell"/>
</dbReference>
<dbReference type="PANTHER" id="PTHR22640">
    <property type="entry name" value="STRUCTURAL MAINTENANCE OF CHROMOSOMES FLEXIBLE HINGE DOMAIN-CONTAINING PROTEIN 1"/>
    <property type="match status" value="1"/>
</dbReference>
<feature type="region of interest" description="Disordered" evidence="3">
    <location>
        <begin position="431"/>
        <end position="451"/>
    </location>
</feature>
<comment type="subcellular location">
    <subcellularLocation>
        <location evidence="1">Chromosome</location>
    </subcellularLocation>
</comment>
<dbReference type="Ensembl" id="ENSAOCT00000040086.1">
    <property type="protein sequence ID" value="ENSAOCP00000036999.1"/>
    <property type="gene ID" value="ENSAOCG00000013318.2"/>
</dbReference>
<protein>
    <recommendedName>
        <fullName evidence="4">SMC hinge domain-containing protein</fullName>
    </recommendedName>
</protein>